<keyword evidence="2" id="KW-0645">Protease</keyword>
<dbReference type="InterPro" id="IPR033121">
    <property type="entry name" value="PEPTIDASE_A1"/>
</dbReference>
<evidence type="ECO:0000256" key="6">
    <source>
        <dbReference type="SAM" id="SignalP"/>
    </source>
</evidence>
<evidence type="ECO:0000256" key="5">
    <source>
        <dbReference type="ARBA" id="ARBA00023180"/>
    </source>
</evidence>
<keyword evidence="9" id="KW-1185">Reference proteome</keyword>
<evidence type="ECO:0000256" key="1">
    <source>
        <dbReference type="ARBA" id="ARBA00007447"/>
    </source>
</evidence>
<dbReference type="Gene3D" id="2.40.70.10">
    <property type="entry name" value="Acid Proteases"/>
    <property type="match status" value="2"/>
</dbReference>
<dbReference type="AlphaFoldDB" id="A0ABD1M5W3"/>
<dbReference type="InterPro" id="IPR032799">
    <property type="entry name" value="TAXi_C"/>
</dbReference>
<dbReference type="EMBL" id="JBGMDY010000006">
    <property type="protein sequence ID" value="KAL2331037.1"/>
    <property type="molecule type" value="Genomic_DNA"/>
</dbReference>
<dbReference type="CDD" id="cd05476">
    <property type="entry name" value="pepsin_A_like_plant"/>
    <property type="match status" value="1"/>
</dbReference>
<evidence type="ECO:0000259" key="7">
    <source>
        <dbReference type="PROSITE" id="PS51767"/>
    </source>
</evidence>
<accession>A0ABD1M5W3</accession>
<keyword evidence="3" id="KW-0064">Aspartyl protease</keyword>
<gene>
    <name evidence="8" type="ORF">Fmac_018618</name>
</gene>
<dbReference type="GO" id="GO:0004190">
    <property type="term" value="F:aspartic-type endopeptidase activity"/>
    <property type="evidence" value="ECO:0007669"/>
    <property type="project" value="UniProtKB-KW"/>
</dbReference>
<reference evidence="8 9" key="1">
    <citation type="submission" date="2024-08" db="EMBL/GenBank/DDBJ databases">
        <title>Insights into the chromosomal genome structure of Flemingia macrophylla.</title>
        <authorList>
            <person name="Ding Y."/>
            <person name="Zhao Y."/>
            <person name="Bi W."/>
            <person name="Wu M."/>
            <person name="Zhao G."/>
            <person name="Gong Y."/>
            <person name="Li W."/>
            <person name="Zhang P."/>
        </authorList>
    </citation>
    <scope>NUCLEOTIDE SEQUENCE [LARGE SCALE GENOMIC DNA]</scope>
    <source>
        <strain evidence="8">DYQJB</strain>
        <tissue evidence="8">Leaf</tissue>
    </source>
</reference>
<evidence type="ECO:0000256" key="4">
    <source>
        <dbReference type="ARBA" id="ARBA00022801"/>
    </source>
</evidence>
<dbReference type="GO" id="GO:0006508">
    <property type="term" value="P:proteolysis"/>
    <property type="evidence" value="ECO:0007669"/>
    <property type="project" value="UniProtKB-KW"/>
</dbReference>
<comment type="caution">
    <text evidence="8">The sequence shown here is derived from an EMBL/GenBank/DDBJ whole genome shotgun (WGS) entry which is preliminary data.</text>
</comment>
<evidence type="ECO:0000256" key="2">
    <source>
        <dbReference type="ARBA" id="ARBA00022670"/>
    </source>
</evidence>
<feature type="chain" id="PRO_5044837013" description="Peptidase A1 domain-containing protein" evidence="6">
    <location>
        <begin position="23"/>
        <end position="346"/>
    </location>
</feature>
<dbReference type="PROSITE" id="PS51767">
    <property type="entry name" value="PEPTIDASE_A1"/>
    <property type="match status" value="1"/>
</dbReference>
<dbReference type="Pfam" id="PF14541">
    <property type="entry name" value="TAXi_C"/>
    <property type="match status" value="1"/>
</dbReference>
<dbReference type="InterPro" id="IPR032861">
    <property type="entry name" value="TAXi_N"/>
</dbReference>
<keyword evidence="4" id="KW-0378">Hydrolase</keyword>
<dbReference type="InterPro" id="IPR021109">
    <property type="entry name" value="Peptidase_aspartic_dom_sf"/>
</dbReference>
<comment type="similarity">
    <text evidence="1">Belongs to the peptidase A1 family.</text>
</comment>
<dbReference type="Proteomes" id="UP001603857">
    <property type="component" value="Unassembled WGS sequence"/>
</dbReference>
<name>A0ABD1M5W3_9FABA</name>
<dbReference type="Pfam" id="PF14543">
    <property type="entry name" value="TAXi_N"/>
    <property type="match status" value="1"/>
</dbReference>
<evidence type="ECO:0000313" key="9">
    <source>
        <dbReference type="Proteomes" id="UP001603857"/>
    </source>
</evidence>
<sequence length="346" mass="38056">MGLVLLLILHLTLLLTPSTTKAKPTNGFSVDIFHGDSPLSPFYSPSMNRTEAIIRAAMDSISRSNSLLNLDNTESPIVHPSSRSSNYLMKMSIGLAADDIRFGWNSSNKVGFSNLVFGCGHKNTWLPRKSTYYATGIVGLGISPLSFVSQLSPQIGRIFSYCLPPLYSNSSGKLTFGSESTQSAFGNISTPMVIKNYTYYYVTLDAISVNDFREEANPPTGGNMIVDSGTFLTMLDSRLYYRVKDQIISAIPNWALQKPVPPFKLCYSNLTNVDMPLLTFHLAGGDLTLDESNYMYTFADSDLACVAIVPRKGTSILGIISQIDYKVEYDLDRKTISFGPADCTRV</sequence>
<evidence type="ECO:0000313" key="8">
    <source>
        <dbReference type="EMBL" id="KAL2331037.1"/>
    </source>
</evidence>
<dbReference type="PANTHER" id="PTHR47967">
    <property type="entry name" value="OS07G0603500 PROTEIN-RELATED"/>
    <property type="match status" value="1"/>
</dbReference>
<organism evidence="8 9">
    <name type="scientific">Flemingia macrophylla</name>
    <dbReference type="NCBI Taxonomy" id="520843"/>
    <lineage>
        <taxon>Eukaryota</taxon>
        <taxon>Viridiplantae</taxon>
        <taxon>Streptophyta</taxon>
        <taxon>Embryophyta</taxon>
        <taxon>Tracheophyta</taxon>
        <taxon>Spermatophyta</taxon>
        <taxon>Magnoliopsida</taxon>
        <taxon>eudicotyledons</taxon>
        <taxon>Gunneridae</taxon>
        <taxon>Pentapetalae</taxon>
        <taxon>rosids</taxon>
        <taxon>fabids</taxon>
        <taxon>Fabales</taxon>
        <taxon>Fabaceae</taxon>
        <taxon>Papilionoideae</taxon>
        <taxon>50 kb inversion clade</taxon>
        <taxon>NPAAA clade</taxon>
        <taxon>indigoferoid/millettioid clade</taxon>
        <taxon>Phaseoleae</taxon>
        <taxon>Flemingia</taxon>
    </lineage>
</organism>
<dbReference type="PANTHER" id="PTHR47967:SF128">
    <property type="entry name" value="ASPARTIC PROTEINASE CDR1-LIKE"/>
    <property type="match status" value="1"/>
</dbReference>
<proteinExistence type="inferred from homology"/>
<feature type="signal peptide" evidence="6">
    <location>
        <begin position="1"/>
        <end position="22"/>
    </location>
</feature>
<dbReference type="SUPFAM" id="SSF50630">
    <property type="entry name" value="Acid proteases"/>
    <property type="match status" value="1"/>
</dbReference>
<feature type="domain" description="Peptidase A1" evidence="7">
    <location>
        <begin position="28"/>
        <end position="339"/>
    </location>
</feature>
<dbReference type="InterPro" id="IPR051708">
    <property type="entry name" value="Plant_Aspart_Prot_A1"/>
</dbReference>
<evidence type="ECO:0000256" key="3">
    <source>
        <dbReference type="ARBA" id="ARBA00022750"/>
    </source>
</evidence>
<keyword evidence="6" id="KW-0732">Signal</keyword>
<protein>
    <recommendedName>
        <fullName evidence="7">Peptidase A1 domain-containing protein</fullName>
    </recommendedName>
</protein>
<keyword evidence="5" id="KW-0325">Glycoprotein</keyword>
<dbReference type="InterPro" id="IPR034161">
    <property type="entry name" value="Pepsin-like_plant"/>
</dbReference>